<proteinExistence type="predicted"/>
<dbReference type="AlphaFoldDB" id="A0AAQ3P2Y1"/>
<reference evidence="2 3" key="1">
    <citation type="journal article" date="2023" name="Life. Sci Alliance">
        <title>Evolutionary insights into 3D genome organization and epigenetic landscape of Vigna mungo.</title>
        <authorList>
            <person name="Junaid A."/>
            <person name="Singh B."/>
            <person name="Bhatia S."/>
        </authorList>
    </citation>
    <scope>NUCLEOTIDE SEQUENCE [LARGE SCALE GENOMIC DNA]</scope>
    <source>
        <strain evidence="2">Urdbean</strain>
    </source>
</reference>
<feature type="region of interest" description="Disordered" evidence="1">
    <location>
        <begin position="231"/>
        <end position="272"/>
    </location>
</feature>
<evidence type="ECO:0000256" key="1">
    <source>
        <dbReference type="SAM" id="MobiDB-lite"/>
    </source>
</evidence>
<dbReference type="Proteomes" id="UP001374535">
    <property type="component" value="Chromosome 2"/>
</dbReference>
<keyword evidence="3" id="KW-1185">Reference proteome</keyword>
<feature type="compositionally biased region" description="Low complexity" evidence="1">
    <location>
        <begin position="233"/>
        <end position="244"/>
    </location>
</feature>
<organism evidence="2 3">
    <name type="scientific">Vigna mungo</name>
    <name type="common">Black gram</name>
    <name type="synonym">Phaseolus mungo</name>
    <dbReference type="NCBI Taxonomy" id="3915"/>
    <lineage>
        <taxon>Eukaryota</taxon>
        <taxon>Viridiplantae</taxon>
        <taxon>Streptophyta</taxon>
        <taxon>Embryophyta</taxon>
        <taxon>Tracheophyta</taxon>
        <taxon>Spermatophyta</taxon>
        <taxon>Magnoliopsida</taxon>
        <taxon>eudicotyledons</taxon>
        <taxon>Gunneridae</taxon>
        <taxon>Pentapetalae</taxon>
        <taxon>rosids</taxon>
        <taxon>fabids</taxon>
        <taxon>Fabales</taxon>
        <taxon>Fabaceae</taxon>
        <taxon>Papilionoideae</taxon>
        <taxon>50 kb inversion clade</taxon>
        <taxon>NPAAA clade</taxon>
        <taxon>indigoferoid/millettioid clade</taxon>
        <taxon>Phaseoleae</taxon>
        <taxon>Vigna</taxon>
    </lineage>
</organism>
<evidence type="ECO:0000313" key="2">
    <source>
        <dbReference type="EMBL" id="WVZ20996.1"/>
    </source>
</evidence>
<feature type="compositionally biased region" description="Polar residues" evidence="1">
    <location>
        <begin position="250"/>
        <end position="267"/>
    </location>
</feature>
<accession>A0AAQ3P2Y1</accession>
<sequence length="352" mass="38800">MRSSAKLLGGRDGGKDECSASVVEIERVVVVVDGGRLPTTDLVRRLGFGGKGLLRRLGFGNDHGGVGGGIGGGNGGFGSGGGGGRGDAECRTGEDVREEADRQPHELVLKIRVQEKGKLHGNGFLLPEKLSTGKEGEETQQHAMVKGTVEDVTLEEAWSIKQPVVKYFKVFGCVAHADILGRNRVKLDDKSRKCFMGIRDEFQAWRLYDPIKKFLKLETRQEEIIYKDKNDTTTETTTTNFDTSENSEEGNSTHLDNTPTGSSQERGTQVRRAPRWLVDYDTSTRLPKDENMATMLMTETNPTSFEEAVTSISRTNNLRLLAFSDSDYAGDLDDRKSTYGYVLFMLGARTIF</sequence>
<feature type="region of interest" description="Disordered" evidence="1">
    <location>
        <begin position="77"/>
        <end position="103"/>
    </location>
</feature>
<dbReference type="EMBL" id="CP144699">
    <property type="protein sequence ID" value="WVZ20996.1"/>
    <property type="molecule type" value="Genomic_DNA"/>
</dbReference>
<evidence type="ECO:0000313" key="3">
    <source>
        <dbReference type="Proteomes" id="UP001374535"/>
    </source>
</evidence>
<gene>
    <name evidence="2" type="ORF">V8G54_008318</name>
</gene>
<name>A0AAQ3P2Y1_VIGMU</name>
<feature type="compositionally biased region" description="Basic and acidic residues" evidence="1">
    <location>
        <begin position="86"/>
        <end position="103"/>
    </location>
</feature>
<protein>
    <submittedName>
        <fullName evidence="2">Uncharacterized protein</fullName>
    </submittedName>
</protein>